<keyword evidence="1" id="KW-0521">NADP</keyword>
<dbReference type="Proteomes" id="UP000190906">
    <property type="component" value="Unassembled WGS sequence"/>
</dbReference>
<evidence type="ECO:0000313" key="4">
    <source>
        <dbReference type="EMBL" id="OOR10794.1"/>
    </source>
</evidence>
<keyword evidence="2" id="KW-0560">Oxidoreductase</keyword>
<dbReference type="Pfam" id="PF00107">
    <property type="entry name" value="ADH_zinc_N"/>
    <property type="match status" value="1"/>
</dbReference>
<dbReference type="SUPFAM" id="SSF50129">
    <property type="entry name" value="GroES-like"/>
    <property type="match status" value="1"/>
</dbReference>
<dbReference type="Gene3D" id="3.40.50.720">
    <property type="entry name" value="NAD(P)-binding Rossmann-like Domain"/>
    <property type="match status" value="1"/>
</dbReference>
<dbReference type="InterPro" id="IPR036291">
    <property type="entry name" value="NAD(P)-bd_dom_sf"/>
</dbReference>
<dbReference type="RefSeq" id="WP_063217535.1">
    <property type="nucleotide sequence ID" value="NZ_MUAJ01000022.1"/>
</dbReference>
<proteinExistence type="predicted"/>
<evidence type="ECO:0000256" key="2">
    <source>
        <dbReference type="ARBA" id="ARBA00023002"/>
    </source>
</evidence>
<dbReference type="InterPro" id="IPR013149">
    <property type="entry name" value="ADH-like_C"/>
</dbReference>
<evidence type="ECO:0000259" key="3">
    <source>
        <dbReference type="SMART" id="SM00829"/>
    </source>
</evidence>
<dbReference type="PANTHER" id="PTHR48106">
    <property type="entry name" value="QUINONE OXIDOREDUCTASE PIG3-RELATED"/>
    <property type="match status" value="1"/>
</dbReference>
<dbReference type="AlphaFoldDB" id="A0A1S9TLA0"/>
<dbReference type="EMBL" id="MUAJ01000022">
    <property type="protein sequence ID" value="OOR10794.1"/>
    <property type="molecule type" value="Genomic_DNA"/>
</dbReference>
<reference evidence="4 5" key="1">
    <citation type="submission" date="2017-01" db="EMBL/GenBank/DDBJ databases">
        <title>Bacillus cereus isolates.</title>
        <authorList>
            <person name="Beno S.M."/>
        </authorList>
    </citation>
    <scope>NUCLEOTIDE SEQUENCE [LARGE SCALE GENOMIC DNA]</scope>
    <source>
        <strain evidence="4 5">FSL H8-0485</strain>
    </source>
</reference>
<name>A0A1S9TLA0_BACCE</name>
<dbReference type="InterPro" id="IPR011032">
    <property type="entry name" value="GroES-like_sf"/>
</dbReference>
<dbReference type="InterPro" id="IPR020843">
    <property type="entry name" value="ER"/>
</dbReference>
<dbReference type="Pfam" id="PF08240">
    <property type="entry name" value="ADH_N"/>
    <property type="match status" value="1"/>
</dbReference>
<feature type="domain" description="Enoyl reductase (ER)" evidence="3">
    <location>
        <begin position="13"/>
        <end position="327"/>
    </location>
</feature>
<evidence type="ECO:0000313" key="5">
    <source>
        <dbReference type="Proteomes" id="UP000190906"/>
    </source>
</evidence>
<evidence type="ECO:0000256" key="1">
    <source>
        <dbReference type="ARBA" id="ARBA00022857"/>
    </source>
</evidence>
<dbReference type="GO" id="GO:0070402">
    <property type="term" value="F:NADPH binding"/>
    <property type="evidence" value="ECO:0007669"/>
    <property type="project" value="TreeGrafter"/>
</dbReference>
<dbReference type="Gene3D" id="3.90.180.10">
    <property type="entry name" value="Medium-chain alcohol dehydrogenases, catalytic domain"/>
    <property type="match status" value="1"/>
</dbReference>
<comment type="caution">
    <text evidence="4">The sequence shown here is derived from an EMBL/GenBank/DDBJ whole genome shotgun (WGS) entry which is preliminary data.</text>
</comment>
<protein>
    <submittedName>
        <fullName evidence="4">Alcohol dehydrogenase</fullName>
    </submittedName>
</protein>
<dbReference type="CDD" id="cd05282">
    <property type="entry name" value="ETR_like"/>
    <property type="match status" value="1"/>
</dbReference>
<accession>A0A1S9TLA0</accession>
<sequence>MHGKYIQFHEFGNPKDVLQVEYKNIEPLKDNEVLVRMLVRPINPSDLIPVTGAYAHRIPLPNIPGYEGVGIVEDVGAGVTRDLIGKRVLPLRGDGTWQEFVTTSAEFVVPIPDSIDDFTAAQMYINPLTAWVTCTETLNLQSNDVLLVNACGSAIGHLFAQLSQILNFRLIAVTRNNKHTEELLQLGAEYVIDTSTAPLYETVMELTNGLGADAAIDSIGGPDGNELAFSLRPNGRFLTIGLLSGIQVNWAEIVTKAKVHANIFHLRHWNKEVAPYKWQETFRHLIRLVENKQLRFMTVHSTYDLADVKSAVDIVQSAEKTKGKVFLTSYQMQLKNLF</sequence>
<dbReference type="InterPro" id="IPR013154">
    <property type="entry name" value="ADH-like_N"/>
</dbReference>
<dbReference type="SMART" id="SM00829">
    <property type="entry name" value="PKS_ER"/>
    <property type="match status" value="1"/>
</dbReference>
<dbReference type="GO" id="GO:0016651">
    <property type="term" value="F:oxidoreductase activity, acting on NAD(P)H"/>
    <property type="evidence" value="ECO:0007669"/>
    <property type="project" value="TreeGrafter"/>
</dbReference>
<dbReference type="SUPFAM" id="SSF51735">
    <property type="entry name" value="NAD(P)-binding Rossmann-fold domains"/>
    <property type="match status" value="1"/>
</dbReference>
<dbReference type="PANTHER" id="PTHR48106:SF2">
    <property type="entry name" value="ZN2+-BINDING DEHYDROGENASE"/>
    <property type="match status" value="1"/>
</dbReference>
<organism evidence="4 5">
    <name type="scientific">Bacillus cereus</name>
    <dbReference type="NCBI Taxonomy" id="1396"/>
    <lineage>
        <taxon>Bacteria</taxon>
        <taxon>Bacillati</taxon>
        <taxon>Bacillota</taxon>
        <taxon>Bacilli</taxon>
        <taxon>Bacillales</taxon>
        <taxon>Bacillaceae</taxon>
        <taxon>Bacillus</taxon>
        <taxon>Bacillus cereus group</taxon>
    </lineage>
</organism>
<gene>
    <name evidence="4" type="ORF">BW897_20770</name>
</gene>